<accession>A0A369J4T2</accession>
<dbReference type="SUPFAM" id="SSF56112">
    <property type="entry name" value="Protein kinase-like (PK-like)"/>
    <property type="match status" value="1"/>
</dbReference>
<dbReference type="Pfam" id="PF17667">
    <property type="entry name" value="Pkinase_fungal"/>
    <property type="match status" value="1"/>
</dbReference>
<dbReference type="InterPro" id="IPR040976">
    <property type="entry name" value="Pkinase_fungal"/>
</dbReference>
<dbReference type="STRING" id="39966.A0A369J4T2"/>
<sequence length="850" mass="96849">MQDYTQAVDKDVGERTRTANTKIFIETFFPLPKQEHIEAIFARLSDTGAGESTPAYDTLKESWTAIPKFKPRSRDKLIQEEDLVRVVNAIQDAVCGTCPADDTSNATDGVWMDVKAVSQDVDIVHLGVENVAVRPELVFVPRASVDDMKALDAEIFDTAQPLVEHGTRQSRALGTKRQRETFASTLDEKEDLWVDLSTHWWRQVHDPKAFIQVIAGISMLTPEKLGWDPAMNVYIPDTRMITQSFRLGPKDPNKRGRGTYWVIDLPSQDGSPADQVVTVRALAMPINEVICGRATMVWEVVLRKDLPRPSELYVLKRWWRPTTTQSHYNEGGEHHEDGRSLIGPEIEFYKTLGLTDERIHYHGDILVDGAVDSTLNSIRRGLSTKGFAREYLMGLWERGWPKFSRPVDHIHSQFVMKEPGIKIIYFSSLAELVRVIRDCVQEHDDFRAKGVLHRDISTGNLIIVMPLHKDGNGQDQPTKGRVIDFDFSKCTTKIKRITLTAPNSDGPNNEAVEAVSSAINSKSVRLRAGKSIISTAWNAFEEKYRTEVVHHYVEHTILMREHYFGLTASENGTYSCADLGWDKKDMDVPDFNNEVVRTNLCCGTLPCMSYEVMAGKKHERFYDYRGEYSPDEDLSFFHDSAHDLDSFIWVILDICLSRTGPGMKMYKVDLFPNSTNNSPEARKLRSVYSRFFEADQRELTEEREELLTRPEIMDDVIIPCFDPYFEPLKEMVLQLWHTLVLAYHFRAFEYHHIHAFFLNILDKTLEKYKMDDAFNGIGNPDTERELQRRKDYYNSALSVFDNVTGEVSTTSTTPAAIEDSAAVTSNQKAISRVSATLVPVSPPRKKARLE</sequence>
<proteinExistence type="predicted"/>
<dbReference type="PANTHER" id="PTHR38248:SF2">
    <property type="entry name" value="FUNK1 11"/>
    <property type="match status" value="1"/>
</dbReference>
<evidence type="ECO:0000313" key="3">
    <source>
        <dbReference type="Proteomes" id="UP000076154"/>
    </source>
</evidence>
<reference evidence="2" key="1">
    <citation type="submission" date="2018-04" db="EMBL/GenBank/DDBJ databases">
        <title>Whole genome sequencing of Hypsizygus marmoreus.</title>
        <authorList>
            <person name="Choi I.-G."/>
            <person name="Min B."/>
            <person name="Kim J.-G."/>
            <person name="Kim S."/>
            <person name="Oh Y.-L."/>
            <person name="Kong W.-S."/>
            <person name="Park H."/>
            <person name="Jeong J."/>
            <person name="Song E.-S."/>
        </authorList>
    </citation>
    <scope>NUCLEOTIDE SEQUENCE [LARGE SCALE GENOMIC DNA]</scope>
    <source>
        <strain evidence="2">51987-8</strain>
    </source>
</reference>
<dbReference type="Gene3D" id="1.10.510.10">
    <property type="entry name" value="Transferase(Phosphotransferase) domain 1"/>
    <property type="match status" value="1"/>
</dbReference>
<dbReference type="PROSITE" id="PS00109">
    <property type="entry name" value="PROTEIN_KINASE_TYR"/>
    <property type="match status" value="1"/>
</dbReference>
<dbReference type="OrthoDB" id="312874at2759"/>
<feature type="domain" description="Fungal-type protein kinase" evidence="1">
    <location>
        <begin position="205"/>
        <end position="491"/>
    </location>
</feature>
<dbReference type="PANTHER" id="PTHR38248">
    <property type="entry name" value="FUNK1 6"/>
    <property type="match status" value="1"/>
</dbReference>
<dbReference type="InterPro" id="IPR011009">
    <property type="entry name" value="Kinase-like_dom_sf"/>
</dbReference>
<keyword evidence="3" id="KW-1185">Reference proteome</keyword>
<dbReference type="EMBL" id="LUEZ02000124">
    <property type="protein sequence ID" value="RDB16412.1"/>
    <property type="molecule type" value="Genomic_DNA"/>
</dbReference>
<evidence type="ECO:0000259" key="1">
    <source>
        <dbReference type="Pfam" id="PF17667"/>
    </source>
</evidence>
<dbReference type="Proteomes" id="UP000076154">
    <property type="component" value="Unassembled WGS sequence"/>
</dbReference>
<evidence type="ECO:0000313" key="2">
    <source>
        <dbReference type="EMBL" id="RDB16412.1"/>
    </source>
</evidence>
<dbReference type="AlphaFoldDB" id="A0A369J4T2"/>
<protein>
    <recommendedName>
        <fullName evidence="1">Fungal-type protein kinase domain-containing protein</fullName>
    </recommendedName>
</protein>
<name>A0A369J4T2_HYPMA</name>
<dbReference type="InterPro" id="IPR008266">
    <property type="entry name" value="Tyr_kinase_AS"/>
</dbReference>
<organism evidence="2 3">
    <name type="scientific">Hypsizygus marmoreus</name>
    <name type="common">White beech mushroom</name>
    <name type="synonym">Agaricus marmoreus</name>
    <dbReference type="NCBI Taxonomy" id="39966"/>
    <lineage>
        <taxon>Eukaryota</taxon>
        <taxon>Fungi</taxon>
        <taxon>Dikarya</taxon>
        <taxon>Basidiomycota</taxon>
        <taxon>Agaricomycotina</taxon>
        <taxon>Agaricomycetes</taxon>
        <taxon>Agaricomycetidae</taxon>
        <taxon>Agaricales</taxon>
        <taxon>Tricholomatineae</taxon>
        <taxon>Lyophyllaceae</taxon>
        <taxon>Hypsizygus</taxon>
    </lineage>
</organism>
<dbReference type="InParanoid" id="A0A369J4T2"/>
<dbReference type="GO" id="GO:0004672">
    <property type="term" value="F:protein kinase activity"/>
    <property type="evidence" value="ECO:0007669"/>
    <property type="project" value="InterPro"/>
</dbReference>
<comment type="caution">
    <text evidence="2">The sequence shown here is derived from an EMBL/GenBank/DDBJ whole genome shotgun (WGS) entry which is preliminary data.</text>
</comment>
<gene>
    <name evidence="2" type="ORF">Hypma_002775</name>
</gene>